<feature type="domain" description="ChsH2 C-terminal OB-fold" evidence="1">
    <location>
        <begin position="47"/>
        <end position="109"/>
    </location>
</feature>
<dbReference type="InterPro" id="IPR002878">
    <property type="entry name" value="ChsH2_C"/>
</dbReference>
<dbReference type="InterPro" id="IPR022002">
    <property type="entry name" value="ChsH2_Znr"/>
</dbReference>
<evidence type="ECO:0000259" key="1">
    <source>
        <dbReference type="Pfam" id="PF01796"/>
    </source>
</evidence>
<dbReference type="InterPro" id="IPR012340">
    <property type="entry name" value="NA-bd_OB-fold"/>
</dbReference>
<evidence type="ECO:0000259" key="2">
    <source>
        <dbReference type="Pfam" id="PF12172"/>
    </source>
</evidence>
<dbReference type="SUPFAM" id="SSF50249">
    <property type="entry name" value="Nucleic acid-binding proteins"/>
    <property type="match status" value="1"/>
</dbReference>
<dbReference type="Gene3D" id="6.10.30.10">
    <property type="match status" value="1"/>
</dbReference>
<dbReference type="Proteomes" id="UP000886124">
    <property type="component" value="Unassembled WGS sequence"/>
</dbReference>
<sequence>MIVPRYTREIPQRYRLEASKCTSCGYIAFPPRRVCPECGNRQFETIRLKPEGKILTYTVIHAAADEFATQTPYAVGIIETADGARLTAQIVDCNLSDLAIGKKVELVFRRVQKEGHSGILQYGYKAVLK</sequence>
<evidence type="ECO:0000313" key="3">
    <source>
        <dbReference type="EMBL" id="HHJ53629.1"/>
    </source>
</evidence>
<proteinExistence type="predicted"/>
<dbReference type="Pfam" id="PF01796">
    <property type="entry name" value="OB_ChsH2_C"/>
    <property type="match status" value="1"/>
</dbReference>
<protein>
    <submittedName>
        <fullName evidence="3">Zn-ribbon domain-containing OB-fold protein</fullName>
    </submittedName>
</protein>
<dbReference type="InterPro" id="IPR052513">
    <property type="entry name" value="Thioester_dehydratase-like"/>
</dbReference>
<comment type="caution">
    <text evidence="3">The sequence shown here is derived from an EMBL/GenBank/DDBJ whole genome shotgun (WGS) entry which is preliminary data.</text>
</comment>
<feature type="non-terminal residue" evidence="3">
    <location>
        <position position="129"/>
    </location>
</feature>
<accession>A0A7V5PQY7</accession>
<dbReference type="AlphaFoldDB" id="A0A7V5PQY7"/>
<organism evidence="3">
    <name type="scientific">Caldithrix abyssi</name>
    <dbReference type="NCBI Taxonomy" id="187145"/>
    <lineage>
        <taxon>Bacteria</taxon>
        <taxon>Pseudomonadati</taxon>
        <taxon>Calditrichota</taxon>
        <taxon>Calditrichia</taxon>
        <taxon>Calditrichales</taxon>
        <taxon>Calditrichaceae</taxon>
        <taxon>Caldithrix</taxon>
    </lineage>
</organism>
<dbReference type="PANTHER" id="PTHR34075">
    <property type="entry name" value="BLR3430 PROTEIN"/>
    <property type="match status" value="1"/>
</dbReference>
<gene>
    <name evidence="3" type="ORF">ENJ89_10575</name>
</gene>
<dbReference type="PANTHER" id="PTHR34075:SF5">
    <property type="entry name" value="BLR3430 PROTEIN"/>
    <property type="match status" value="1"/>
</dbReference>
<reference evidence="3" key="1">
    <citation type="journal article" date="2020" name="mSystems">
        <title>Genome- and Community-Level Interaction Insights into Carbon Utilization and Element Cycling Functions of Hydrothermarchaeota in Hydrothermal Sediment.</title>
        <authorList>
            <person name="Zhou Z."/>
            <person name="Liu Y."/>
            <person name="Xu W."/>
            <person name="Pan J."/>
            <person name="Luo Z.H."/>
            <person name="Li M."/>
        </authorList>
    </citation>
    <scope>NUCLEOTIDE SEQUENCE [LARGE SCALE GENOMIC DNA]</scope>
    <source>
        <strain evidence="3">HyVt-527</strain>
    </source>
</reference>
<feature type="domain" description="ChsH2 rubredoxin-like zinc ribbon" evidence="2">
    <location>
        <begin position="8"/>
        <end position="44"/>
    </location>
</feature>
<dbReference type="Pfam" id="PF12172">
    <property type="entry name" value="zf-ChsH2"/>
    <property type="match status" value="1"/>
</dbReference>
<name>A0A7V5PQY7_CALAY</name>
<dbReference type="EMBL" id="DROD01000672">
    <property type="protein sequence ID" value="HHJ53629.1"/>
    <property type="molecule type" value="Genomic_DNA"/>
</dbReference>